<keyword evidence="3" id="KW-0997">Cell inner membrane</keyword>
<keyword evidence="2" id="KW-1003">Cell membrane</keyword>
<evidence type="ECO:0000256" key="1">
    <source>
        <dbReference type="ARBA" id="ARBA00004533"/>
    </source>
</evidence>
<dbReference type="EMBL" id="BMHE01000019">
    <property type="protein sequence ID" value="GFZ88338.1"/>
    <property type="molecule type" value="Genomic_DNA"/>
</dbReference>
<keyword evidence="6" id="KW-0012">Acyltransferase</keyword>
<dbReference type="CDD" id="cd07984">
    <property type="entry name" value="LPLAT_LABLAT-like"/>
    <property type="match status" value="1"/>
</dbReference>
<dbReference type="PANTHER" id="PTHR30606">
    <property type="entry name" value="LIPID A BIOSYNTHESIS LAUROYL ACYLTRANSFERASE"/>
    <property type="match status" value="1"/>
</dbReference>
<dbReference type="PANTHER" id="PTHR30606:SF10">
    <property type="entry name" value="PHOSPHATIDYLINOSITOL MANNOSIDE ACYLTRANSFERASE"/>
    <property type="match status" value="1"/>
</dbReference>
<dbReference type="Pfam" id="PF03279">
    <property type="entry name" value="Lip_A_acyltrans"/>
    <property type="match status" value="1"/>
</dbReference>
<evidence type="ECO:0000256" key="3">
    <source>
        <dbReference type="ARBA" id="ARBA00022519"/>
    </source>
</evidence>
<dbReference type="RefSeq" id="WP_189013953.1">
    <property type="nucleotide sequence ID" value="NZ_BMHE01000019.1"/>
</dbReference>
<gene>
    <name evidence="7" type="ORF">GCM10008018_38120</name>
</gene>
<dbReference type="InterPro" id="IPR004960">
    <property type="entry name" value="LipA_acyltrans"/>
</dbReference>
<keyword evidence="5" id="KW-0472">Membrane</keyword>
<comment type="caution">
    <text evidence="7">The sequence shown here is derived from an EMBL/GenBank/DDBJ whole genome shotgun (WGS) entry which is preliminary data.</text>
</comment>
<organism evidence="7 8">
    <name type="scientific">Paenibacillus marchantiophytorum</name>
    <dbReference type="NCBI Taxonomy" id="1619310"/>
    <lineage>
        <taxon>Bacteria</taxon>
        <taxon>Bacillati</taxon>
        <taxon>Bacillota</taxon>
        <taxon>Bacilli</taxon>
        <taxon>Bacillales</taxon>
        <taxon>Paenibacillaceae</taxon>
        <taxon>Paenibacillus</taxon>
    </lineage>
</organism>
<keyword evidence="4" id="KW-0808">Transferase</keyword>
<evidence type="ECO:0000256" key="6">
    <source>
        <dbReference type="ARBA" id="ARBA00023315"/>
    </source>
</evidence>
<protein>
    <recommendedName>
        <fullName evidence="9">Lipid A biosynthesis acyltransferase</fullName>
    </recommendedName>
</protein>
<keyword evidence="8" id="KW-1185">Reference proteome</keyword>
<evidence type="ECO:0000256" key="5">
    <source>
        <dbReference type="ARBA" id="ARBA00023136"/>
    </source>
</evidence>
<evidence type="ECO:0000313" key="8">
    <source>
        <dbReference type="Proteomes" id="UP000615455"/>
    </source>
</evidence>
<evidence type="ECO:0000313" key="7">
    <source>
        <dbReference type="EMBL" id="GFZ88338.1"/>
    </source>
</evidence>
<accession>A0ABQ1EUS6</accession>
<reference evidence="8" key="1">
    <citation type="journal article" date="2019" name="Int. J. Syst. Evol. Microbiol.">
        <title>The Global Catalogue of Microorganisms (GCM) 10K type strain sequencing project: providing services to taxonomists for standard genome sequencing and annotation.</title>
        <authorList>
            <consortium name="The Broad Institute Genomics Platform"/>
            <consortium name="The Broad Institute Genome Sequencing Center for Infectious Disease"/>
            <person name="Wu L."/>
            <person name="Ma J."/>
        </authorList>
    </citation>
    <scope>NUCLEOTIDE SEQUENCE [LARGE SCALE GENOMIC DNA]</scope>
    <source>
        <strain evidence="8">CGMCC 1.15043</strain>
    </source>
</reference>
<sequence>MYEWIGRLTSNERNLARIEKGLRMFPDRLMADSCTVLSLILYAAVGTTFLRRMKSNLSDLLGEMPGDSYTRITRKYLQNVVFTLYEILFRSDQLQANSKAFLSVQGEEHLEEAYRLAMGKGMVVYTPHIGNFFFYYWYLSQKFDCLTVASAGSPELKPLYGKFAALGCKGLDYDSVPQLEMYRTLRRHVLRGGVVFILGDFWRPNFSLTRLFGKLTRSPEGAAMLALELQVPVVPFYGYRMKGFHHRLVFGTPIELYKQFEHSGRKERAAANVVLNSFIEQVIREQPASWFYWFNVHERWENAGAHKLDFTDLQDSKPLTTAEAG</sequence>
<comment type="subcellular location">
    <subcellularLocation>
        <location evidence="1">Cell inner membrane</location>
    </subcellularLocation>
</comment>
<proteinExistence type="predicted"/>
<evidence type="ECO:0008006" key="9">
    <source>
        <dbReference type="Google" id="ProtNLM"/>
    </source>
</evidence>
<evidence type="ECO:0000256" key="2">
    <source>
        <dbReference type="ARBA" id="ARBA00022475"/>
    </source>
</evidence>
<dbReference type="Proteomes" id="UP000615455">
    <property type="component" value="Unassembled WGS sequence"/>
</dbReference>
<name>A0ABQ1EUS6_9BACL</name>
<evidence type="ECO:0000256" key="4">
    <source>
        <dbReference type="ARBA" id="ARBA00022679"/>
    </source>
</evidence>